<evidence type="ECO:0000256" key="4">
    <source>
        <dbReference type="ARBA" id="ARBA00022833"/>
    </source>
</evidence>
<protein>
    <submittedName>
        <fullName evidence="7">Catalytic LigB subunit of putative aromatic ring-opening dioxygenase</fullName>
    </submittedName>
</protein>
<keyword evidence="4" id="KW-0862">Zinc</keyword>
<dbReference type="InterPro" id="IPR004183">
    <property type="entry name" value="Xdiol_dOase_suB"/>
</dbReference>
<dbReference type="Pfam" id="PF02900">
    <property type="entry name" value="LigB"/>
    <property type="match status" value="1"/>
</dbReference>
<organism evidence="7 8">
    <name type="scientific">Lophium mytilinum</name>
    <dbReference type="NCBI Taxonomy" id="390894"/>
    <lineage>
        <taxon>Eukaryota</taxon>
        <taxon>Fungi</taxon>
        <taxon>Dikarya</taxon>
        <taxon>Ascomycota</taxon>
        <taxon>Pezizomycotina</taxon>
        <taxon>Dothideomycetes</taxon>
        <taxon>Pleosporomycetidae</taxon>
        <taxon>Mytilinidiales</taxon>
        <taxon>Mytilinidiaceae</taxon>
        <taxon>Lophium</taxon>
    </lineage>
</organism>
<name>A0A6A6QMA0_9PEZI</name>
<dbReference type="EMBL" id="MU004192">
    <property type="protein sequence ID" value="KAF2493638.1"/>
    <property type="molecule type" value="Genomic_DNA"/>
</dbReference>
<evidence type="ECO:0000256" key="5">
    <source>
        <dbReference type="ARBA" id="ARBA00023002"/>
    </source>
</evidence>
<evidence type="ECO:0000313" key="8">
    <source>
        <dbReference type="Proteomes" id="UP000799750"/>
    </source>
</evidence>
<keyword evidence="8" id="KW-1185">Reference proteome</keyword>
<dbReference type="GO" id="GO:0008270">
    <property type="term" value="F:zinc ion binding"/>
    <property type="evidence" value="ECO:0007669"/>
    <property type="project" value="InterPro"/>
</dbReference>
<feature type="domain" description="Extradiol ring-cleavage dioxygenase class III enzyme subunit B" evidence="6">
    <location>
        <begin position="68"/>
        <end position="208"/>
    </location>
</feature>
<keyword evidence="7" id="KW-0223">Dioxygenase</keyword>
<dbReference type="PANTHER" id="PTHR30096:SF0">
    <property type="entry name" value="4,5-DOPA DIOXYGENASE EXTRADIOL-LIKE PROTEIN"/>
    <property type="match status" value="1"/>
</dbReference>
<comment type="similarity">
    <text evidence="2">Belongs to the DODA-type extradiol aromatic ring-opening dioxygenase family.</text>
</comment>
<evidence type="ECO:0000259" key="6">
    <source>
        <dbReference type="Pfam" id="PF02900"/>
    </source>
</evidence>
<reference evidence="7" key="1">
    <citation type="journal article" date="2020" name="Stud. Mycol.">
        <title>101 Dothideomycetes genomes: a test case for predicting lifestyles and emergence of pathogens.</title>
        <authorList>
            <person name="Haridas S."/>
            <person name="Albert R."/>
            <person name="Binder M."/>
            <person name="Bloem J."/>
            <person name="Labutti K."/>
            <person name="Salamov A."/>
            <person name="Andreopoulos B."/>
            <person name="Baker S."/>
            <person name="Barry K."/>
            <person name="Bills G."/>
            <person name="Bluhm B."/>
            <person name="Cannon C."/>
            <person name="Castanera R."/>
            <person name="Culley D."/>
            <person name="Daum C."/>
            <person name="Ezra D."/>
            <person name="Gonzalez J."/>
            <person name="Henrissat B."/>
            <person name="Kuo A."/>
            <person name="Liang C."/>
            <person name="Lipzen A."/>
            <person name="Lutzoni F."/>
            <person name="Magnuson J."/>
            <person name="Mondo S."/>
            <person name="Nolan M."/>
            <person name="Ohm R."/>
            <person name="Pangilinan J."/>
            <person name="Park H.-J."/>
            <person name="Ramirez L."/>
            <person name="Alfaro M."/>
            <person name="Sun H."/>
            <person name="Tritt A."/>
            <person name="Yoshinaga Y."/>
            <person name="Zwiers L.-H."/>
            <person name="Turgeon B."/>
            <person name="Goodwin S."/>
            <person name="Spatafora J."/>
            <person name="Crous P."/>
            <person name="Grigoriev I."/>
        </authorList>
    </citation>
    <scope>NUCLEOTIDE SEQUENCE</scope>
    <source>
        <strain evidence="7">CBS 269.34</strain>
    </source>
</reference>
<comment type="cofactor">
    <cofactor evidence="1">
        <name>Zn(2+)</name>
        <dbReference type="ChEBI" id="CHEBI:29105"/>
    </cofactor>
</comment>
<dbReference type="GO" id="GO:0016702">
    <property type="term" value="F:oxidoreductase activity, acting on single donors with incorporation of molecular oxygen, incorporation of two atoms of oxygen"/>
    <property type="evidence" value="ECO:0007669"/>
    <property type="project" value="UniProtKB-ARBA"/>
</dbReference>
<gene>
    <name evidence="7" type="ORF">BU16DRAFT_592070</name>
</gene>
<accession>A0A6A6QMA0</accession>
<dbReference type="Proteomes" id="UP000799750">
    <property type="component" value="Unassembled WGS sequence"/>
</dbReference>
<sequence length="303" mass="33750">MAVPETVHATEAVQGEGTPTKYVPRKTGRAPCFFVSHGAGPFAILNAPFQLQLVDLCEKTRWVLDGWKGVILVTAHWVTDQPHISSGPKPHIYYDYIDGLDGIPPEAWEIKYESRGDTECAHEIKKRLDKQGFNCVLDDERGWDHGVWVPMKLLRPDGDLPIVQVSVPGNMGEKETPEALKLGAALESFRDDGWVILGSGSSYHNFDAVIPAIMGVPGAKDAPDNRPFEAALQKVAFTEDVEERRRLMLTWRDWFPEHDVVQPLGKAEHFMPFIVNIGASGGDKGELLGTWDLFGTKMTSYVW</sequence>
<evidence type="ECO:0000313" key="7">
    <source>
        <dbReference type="EMBL" id="KAF2493638.1"/>
    </source>
</evidence>
<dbReference type="PIRSF" id="PIRSF006157">
    <property type="entry name" value="Doxgns_DODA"/>
    <property type="match status" value="1"/>
</dbReference>
<evidence type="ECO:0000256" key="1">
    <source>
        <dbReference type="ARBA" id="ARBA00001947"/>
    </source>
</evidence>
<dbReference type="InterPro" id="IPR014436">
    <property type="entry name" value="Extradiol_dOase_DODA"/>
</dbReference>
<proteinExistence type="inferred from homology"/>
<dbReference type="OrthoDB" id="7396853at2759"/>
<dbReference type="GO" id="GO:0008198">
    <property type="term" value="F:ferrous iron binding"/>
    <property type="evidence" value="ECO:0007669"/>
    <property type="project" value="InterPro"/>
</dbReference>
<dbReference type="PANTHER" id="PTHR30096">
    <property type="entry name" value="4,5-DOPA DIOXYGENASE EXTRADIOL-LIKE PROTEIN"/>
    <property type="match status" value="1"/>
</dbReference>
<evidence type="ECO:0000256" key="2">
    <source>
        <dbReference type="ARBA" id="ARBA00007581"/>
    </source>
</evidence>
<evidence type="ECO:0000256" key="3">
    <source>
        <dbReference type="ARBA" id="ARBA00022723"/>
    </source>
</evidence>
<dbReference type="CDD" id="cd07363">
    <property type="entry name" value="45_DOPA_Dioxygenase"/>
    <property type="match status" value="1"/>
</dbReference>
<dbReference type="AlphaFoldDB" id="A0A6A6QMA0"/>
<dbReference type="SUPFAM" id="SSF53213">
    <property type="entry name" value="LigB-like"/>
    <property type="match status" value="1"/>
</dbReference>
<keyword evidence="3" id="KW-0479">Metal-binding</keyword>
<keyword evidence="5" id="KW-0560">Oxidoreductase</keyword>
<dbReference type="Gene3D" id="3.40.830.10">
    <property type="entry name" value="LigB-like"/>
    <property type="match status" value="1"/>
</dbReference>